<evidence type="ECO:0000256" key="4">
    <source>
        <dbReference type="ARBA" id="ARBA00023295"/>
    </source>
</evidence>
<accession>A0A9D2JRZ1</accession>
<dbReference type="PANTHER" id="PTHR43301:SF3">
    <property type="entry name" value="ARABINAN ENDO-1,5-ALPHA-L-ARABINOSIDASE A-RELATED"/>
    <property type="match status" value="1"/>
</dbReference>
<evidence type="ECO:0000313" key="10">
    <source>
        <dbReference type="EMBL" id="HIZ65136.1"/>
    </source>
</evidence>
<organism evidence="10 11">
    <name type="scientific">Candidatus Blautia pullicola</name>
    <dbReference type="NCBI Taxonomy" id="2838498"/>
    <lineage>
        <taxon>Bacteria</taxon>
        <taxon>Bacillati</taxon>
        <taxon>Bacillota</taxon>
        <taxon>Clostridia</taxon>
        <taxon>Lachnospirales</taxon>
        <taxon>Lachnospiraceae</taxon>
        <taxon>Blautia</taxon>
    </lineage>
</organism>
<comment type="similarity">
    <text evidence="2">Belongs to the glycosyl hydrolase 43 family.</text>
</comment>
<dbReference type="InterPro" id="IPR023296">
    <property type="entry name" value="Glyco_hydro_beta-prop_sf"/>
</dbReference>
<dbReference type="EMBL" id="DXBG01000108">
    <property type="protein sequence ID" value="HIZ65136.1"/>
    <property type="molecule type" value="Genomic_DNA"/>
</dbReference>
<feature type="domain" description="Extracellular endo-alpha-(1-&gt;5)-L-arabinanase C-terminal" evidence="8">
    <location>
        <begin position="435"/>
        <end position="548"/>
    </location>
</feature>
<reference evidence="10" key="1">
    <citation type="journal article" date="2021" name="PeerJ">
        <title>Extensive microbial diversity within the chicken gut microbiome revealed by metagenomics and culture.</title>
        <authorList>
            <person name="Gilroy R."/>
            <person name="Ravi A."/>
            <person name="Getino M."/>
            <person name="Pursley I."/>
            <person name="Horton D.L."/>
            <person name="Alikhan N.F."/>
            <person name="Baker D."/>
            <person name="Gharbi K."/>
            <person name="Hall N."/>
            <person name="Watson M."/>
            <person name="Adriaenssens E.M."/>
            <person name="Foster-Nyarko E."/>
            <person name="Jarju S."/>
            <person name="Secka A."/>
            <person name="Antonio M."/>
            <person name="Oren A."/>
            <person name="Chaudhuri R.R."/>
            <person name="La Ragione R."/>
            <person name="Hildebrand F."/>
            <person name="Pallen M.J."/>
        </authorList>
    </citation>
    <scope>NUCLEOTIDE SEQUENCE</scope>
    <source>
        <strain evidence="10">1068</strain>
    </source>
</reference>
<feature type="chain" id="PRO_5039513099" evidence="7">
    <location>
        <begin position="35"/>
        <end position="869"/>
    </location>
</feature>
<comment type="pathway">
    <text evidence="1">Glycan metabolism; L-arabinan degradation.</text>
</comment>
<keyword evidence="4" id="KW-0326">Glycosidase</keyword>
<evidence type="ECO:0000256" key="6">
    <source>
        <dbReference type="PIRSR" id="PIRSR606710-2"/>
    </source>
</evidence>
<dbReference type="Pfam" id="PF16369">
    <property type="entry name" value="GH43_C"/>
    <property type="match status" value="1"/>
</dbReference>
<feature type="domain" description="Atrophied bacterial Ig" evidence="9">
    <location>
        <begin position="572"/>
        <end position="637"/>
    </location>
</feature>
<dbReference type="PANTHER" id="PTHR43301">
    <property type="entry name" value="ARABINAN ENDO-1,5-ALPHA-L-ARABINOSIDASE"/>
    <property type="match status" value="1"/>
</dbReference>
<evidence type="ECO:0000256" key="2">
    <source>
        <dbReference type="ARBA" id="ARBA00009865"/>
    </source>
</evidence>
<dbReference type="GO" id="GO:0005975">
    <property type="term" value="P:carbohydrate metabolic process"/>
    <property type="evidence" value="ECO:0007669"/>
    <property type="project" value="InterPro"/>
</dbReference>
<protein>
    <submittedName>
        <fullName evidence="10">Beta-xylosidase</fullName>
    </submittedName>
</protein>
<feature type="active site" description="Proton donor" evidence="5">
    <location>
        <position position="306"/>
    </location>
</feature>
<dbReference type="Pfam" id="PF13385">
    <property type="entry name" value="Laminin_G_3"/>
    <property type="match status" value="1"/>
</dbReference>
<dbReference type="InterPro" id="IPR006710">
    <property type="entry name" value="Glyco_hydro_43"/>
</dbReference>
<name>A0A9D2JRZ1_9FIRM</name>
<evidence type="ECO:0000313" key="11">
    <source>
        <dbReference type="Proteomes" id="UP000824056"/>
    </source>
</evidence>
<keyword evidence="7" id="KW-0732">Signal</keyword>
<sequence>MKKSIKAQKVFGGITAAALALSLLPLTPPEVVTATPQTPRVSVHDPSIFKDPGDGTYYVLGSHIASASSENLMDWEQISTDYGDTSAAPFYGNLQETFAEPFQWAGYDDGDCSGGNYAVWAPDIIYNPQYEWEDGSKGAYMIYLCTSSTWRRSCIGYMVSKEMDGPYDYIDTLIYSGFTTNGNPDGNSTRNTKWDNDYLNLKELVELGPENGGISEVSDNWFTDNGDWDNNYAPNAIDPTVFFDAQGEHLYMTYGSWSGGLFILELNPATGEVYYPGVDSVDEVSGNYTDRYFGTHIAGGNHQSGEAPYILYDEATGYYYLYETYGGLTADGGYNMRLFRSENVMGPYLDAAGNNAADSGSGNSSYGIKLMGNYEFYDQLGKKAAGHNSALIDDDGAHYLVHHQRFNISPQTEQHELRIHQQFLNEDQWPVTAVYEYTGEEIAHYEDSQVIGSYEFINHGTDSSGNMLTTQFVNLNEDGTVSGDYTGTWTKTGASDAQGNDLGYDYLTLNIGDIVYKGIFFQQTNEADSPQSVMTFSAFGNDNTSVWGSMMPDSDENRVNAAAASLDTYIPSATAESITLPTSVMGAEITWSSSNSSVLEENGNVQPPQEETVVTLTATVSFGTASVSKEYNITVRARASLIYGFDFETPASEGALSPTEASAKSGNASLMGTASLVEDSERGNVLEIINEAGAKGVNFLRLPEDTFSTVTERGYSVSMWAKVSADSWEHSALFEADNSATAPNYPMTRIGVNLIARINANGYSDVQGELLTSNGVRDQWEHIVYTVNPDGIKVYLNGQLVGEEKKNIASCFDDSNAASIQKAVNVSVGSGFIWNDEDLRNGRFDDVQIYDGTLTAGEIQNAYQESVAN</sequence>
<gene>
    <name evidence="10" type="ORF">H9809_04420</name>
</gene>
<dbReference type="InterPro" id="IPR032291">
    <property type="entry name" value="Abn2_C"/>
</dbReference>
<dbReference type="Gene3D" id="2.60.120.200">
    <property type="match status" value="1"/>
</dbReference>
<dbReference type="InterPro" id="IPR046780">
    <property type="entry name" value="aBig_2"/>
</dbReference>
<proteinExistence type="inferred from homology"/>
<dbReference type="Gene3D" id="2.40.128.10">
    <property type="match status" value="1"/>
</dbReference>
<dbReference type="Pfam" id="PF04616">
    <property type="entry name" value="Glyco_hydro_43"/>
    <property type="match status" value="1"/>
</dbReference>
<dbReference type="AlphaFoldDB" id="A0A9D2JRZ1"/>
<dbReference type="Pfam" id="PF20578">
    <property type="entry name" value="aBig_2"/>
    <property type="match status" value="1"/>
</dbReference>
<evidence type="ECO:0000259" key="8">
    <source>
        <dbReference type="Pfam" id="PF16369"/>
    </source>
</evidence>
<dbReference type="Proteomes" id="UP000824056">
    <property type="component" value="Unassembled WGS sequence"/>
</dbReference>
<reference evidence="10" key="2">
    <citation type="submission" date="2021-04" db="EMBL/GenBank/DDBJ databases">
        <authorList>
            <person name="Gilroy R."/>
        </authorList>
    </citation>
    <scope>NUCLEOTIDE SEQUENCE</scope>
    <source>
        <strain evidence="10">1068</strain>
    </source>
</reference>
<evidence type="ECO:0000259" key="9">
    <source>
        <dbReference type="Pfam" id="PF20578"/>
    </source>
</evidence>
<evidence type="ECO:0000256" key="3">
    <source>
        <dbReference type="ARBA" id="ARBA00022801"/>
    </source>
</evidence>
<dbReference type="GO" id="GO:0004553">
    <property type="term" value="F:hydrolase activity, hydrolyzing O-glycosyl compounds"/>
    <property type="evidence" value="ECO:0007669"/>
    <property type="project" value="InterPro"/>
</dbReference>
<feature type="site" description="Important for catalytic activity, responsible for pKa modulation of the active site Glu and correct orientation of both the proton donor and substrate" evidence="6">
    <location>
        <position position="238"/>
    </location>
</feature>
<dbReference type="InterPro" id="IPR050727">
    <property type="entry name" value="GH43_arabinanases"/>
</dbReference>
<dbReference type="InterPro" id="IPR013320">
    <property type="entry name" value="ConA-like_dom_sf"/>
</dbReference>
<dbReference type="SUPFAM" id="SSF49899">
    <property type="entry name" value="Concanavalin A-like lectins/glucanases"/>
    <property type="match status" value="1"/>
</dbReference>
<comment type="caution">
    <text evidence="10">The sequence shown here is derived from an EMBL/GenBank/DDBJ whole genome shotgun (WGS) entry which is preliminary data.</text>
</comment>
<keyword evidence="3" id="KW-0378">Hydrolase</keyword>
<dbReference type="Gene3D" id="2.115.10.20">
    <property type="entry name" value="Glycosyl hydrolase domain, family 43"/>
    <property type="match status" value="1"/>
</dbReference>
<evidence type="ECO:0000256" key="1">
    <source>
        <dbReference type="ARBA" id="ARBA00004834"/>
    </source>
</evidence>
<feature type="signal peptide" evidence="7">
    <location>
        <begin position="1"/>
        <end position="34"/>
    </location>
</feature>
<dbReference type="SUPFAM" id="SSF75005">
    <property type="entry name" value="Arabinanase/levansucrase/invertase"/>
    <property type="match status" value="1"/>
</dbReference>
<evidence type="ECO:0000256" key="7">
    <source>
        <dbReference type="SAM" id="SignalP"/>
    </source>
</evidence>
<feature type="active site" description="Proton acceptor" evidence="5">
    <location>
        <position position="45"/>
    </location>
</feature>
<evidence type="ECO:0000256" key="5">
    <source>
        <dbReference type="PIRSR" id="PIRSR606710-1"/>
    </source>
</evidence>